<keyword evidence="3" id="KW-0460">Magnesium</keyword>
<accession>A0A379ZXD2</accession>
<dbReference type="AlphaFoldDB" id="A0A379ZXD2"/>
<dbReference type="EC" id="3.8.1.3" evidence="4"/>
<evidence type="ECO:0000313" key="5">
    <source>
        <dbReference type="Proteomes" id="UP000254069"/>
    </source>
</evidence>
<dbReference type="SFLD" id="SFLDG01129">
    <property type="entry name" value="C1.5:_HAD__Beta-PGM__Phosphata"/>
    <property type="match status" value="1"/>
</dbReference>
<evidence type="ECO:0000256" key="2">
    <source>
        <dbReference type="ARBA" id="ARBA00022801"/>
    </source>
</evidence>
<gene>
    <name evidence="4" type="primary">dehH2</name>
    <name evidence="4" type="ORF">NCTC10738_02103</name>
</gene>
<dbReference type="NCBIfam" id="TIGR01549">
    <property type="entry name" value="HAD-SF-IA-v1"/>
    <property type="match status" value="1"/>
</dbReference>
<dbReference type="RefSeq" id="WP_115389655.1">
    <property type="nucleotide sequence ID" value="NZ_JADZHC010000083.1"/>
</dbReference>
<dbReference type="Gene3D" id="1.20.120.1600">
    <property type="match status" value="1"/>
</dbReference>
<dbReference type="PANTHER" id="PTHR46470:SF4">
    <property type="entry name" value="5-AMINO-6-(5-PHOSPHO-D-RIBITYLAMINO)URACIL PHOSPHATASE YIGB"/>
    <property type="match status" value="1"/>
</dbReference>
<evidence type="ECO:0000256" key="3">
    <source>
        <dbReference type="ARBA" id="ARBA00022842"/>
    </source>
</evidence>
<organism evidence="4 5">
    <name type="scientific">Shewanella algae</name>
    <dbReference type="NCBI Taxonomy" id="38313"/>
    <lineage>
        <taxon>Bacteria</taxon>
        <taxon>Pseudomonadati</taxon>
        <taxon>Pseudomonadota</taxon>
        <taxon>Gammaproteobacteria</taxon>
        <taxon>Alteromonadales</taxon>
        <taxon>Shewanellaceae</taxon>
        <taxon>Shewanella</taxon>
    </lineage>
</organism>
<evidence type="ECO:0000256" key="1">
    <source>
        <dbReference type="ARBA" id="ARBA00001946"/>
    </source>
</evidence>
<name>A0A379ZXD2_9GAMM</name>
<dbReference type="Pfam" id="PF00702">
    <property type="entry name" value="Hydrolase"/>
    <property type="match status" value="1"/>
</dbReference>
<dbReference type="EMBL" id="UGYO01000001">
    <property type="protein sequence ID" value="SUI69752.1"/>
    <property type="molecule type" value="Genomic_DNA"/>
</dbReference>
<dbReference type="InterPro" id="IPR036412">
    <property type="entry name" value="HAD-like_sf"/>
</dbReference>
<sequence length="238" mass="26233">MQVFLRPGAIEAISFDLDDTLYDNRPIIAAAEGALLEWLAKEYPRSGNWQAADWRALKRQLLLQQAELTHDTSAARLALLQTGLEMLGYDKHKAKLGAKAGLALFLERRSDFKVSKEVLALLSQLTERFRLVGITNGNVDAGRIGLGEMFEFVLHPGNGVRRKPWGDMFQLAAERLALPPEALLHVGDHPLTDVEGARKAGCQAAWLNPAFAGDNCRAANTLLPHIRLHSLSELALLL</sequence>
<reference evidence="4 5" key="1">
    <citation type="submission" date="2018-06" db="EMBL/GenBank/DDBJ databases">
        <authorList>
            <consortium name="Pathogen Informatics"/>
            <person name="Doyle S."/>
        </authorList>
    </citation>
    <scope>NUCLEOTIDE SEQUENCE [LARGE SCALE GENOMIC DNA]</scope>
    <source>
        <strain evidence="4 5">NCTC10738</strain>
    </source>
</reference>
<protein>
    <submittedName>
        <fullName evidence="4">Haloacetate dehalogenase H-2</fullName>
        <ecNumber evidence="4">3.8.1.3</ecNumber>
    </submittedName>
</protein>
<dbReference type="Gene3D" id="3.40.50.1000">
    <property type="entry name" value="HAD superfamily/HAD-like"/>
    <property type="match status" value="1"/>
</dbReference>
<dbReference type="PANTHER" id="PTHR46470">
    <property type="entry name" value="N-ACYLNEURAMINATE-9-PHOSPHATASE"/>
    <property type="match status" value="1"/>
</dbReference>
<proteinExistence type="predicted"/>
<keyword evidence="5" id="KW-1185">Reference proteome</keyword>
<comment type="cofactor">
    <cofactor evidence="1">
        <name>Mg(2+)</name>
        <dbReference type="ChEBI" id="CHEBI:18420"/>
    </cofactor>
</comment>
<dbReference type="InterPro" id="IPR051400">
    <property type="entry name" value="HAD-like_hydrolase"/>
</dbReference>
<dbReference type="SFLD" id="SFLDS00003">
    <property type="entry name" value="Haloacid_Dehalogenase"/>
    <property type="match status" value="1"/>
</dbReference>
<dbReference type="GO" id="GO:0018785">
    <property type="term" value="F:haloacetate dehalogenase activity"/>
    <property type="evidence" value="ECO:0007669"/>
    <property type="project" value="UniProtKB-EC"/>
</dbReference>
<dbReference type="GO" id="GO:0009231">
    <property type="term" value="P:riboflavin biosynthetic process"/>
    <property type="evidence" value="ECO:0007669"/>
    <property type="project" value="TreeGrafter"/>
</dbReference>
<dbReference type="InterPro" id="IPR006439">
    <property type="entry name" value="HAD-SF_hydro_IA"/>
</dbReference>
<dbReference type="InterPro" id="IPR023214">
    <property type="entry name" value="HAD_sf"/>
</dbReference>
<dbReference type="SUPFAM" id="SSF56784">
    <property type="entry name" value="HAD-like"/>
    <property type="match status" value="1"/>
</dbReference>
<keyword evidence="2 4" id="KW-0378">Hydrolase</keyword>
<dbReference type="Proteomes" id="UP000254069">
    <property type="component" value="Unassembled WGS sequence"/>
</dbReference>
<evidence type="ECO:0000313" key="4">
    <source>
        <dbReference type="EMBL" id="SUI69752.1"/>
    </source>
</evidence>